<evidence type="ECO:0000313" key="2">
    <source>
        <dbReference type="EMBL" id="KAF0675183.1"/>
    </source>
</evidence>
<dbReference type="OrthoDB" id="9803702at2"/>
<evidence type="ECO:0000313" key="3">
    <source>
        <dbReference type="Proteomes" id="UP000698242"/>
    </source>
</evidence>
<dbReference type="RefSeq" id="WP_159965982.1">
    <property type="nucleotide sequence ID" value="NZ_APKE01000028.1"/>
</dbReference>
<accession>A0A921NTE5</accession>
<dbReference type="EMBL" id="APKE01000028">
    <property type="protein sequence ID" value="KAF0675183.1"/>
    <property type="molecule type" value="Genomic_DNA"/>
</dbReference>
<comment type="caution">
    <text evidence="2">The sequence shown here is derived from an EMBL/GenBank/DDBJ whole genome shotgun (WGS) entry which is preliminary data.</text>
</comment>
<dbReference type="Gene3D" id="3.30.565.10">
    <property type="entry name" value="Histidine kinase-like ATPase, C-terminal domain"/>
    <property type="match status" value="1"/>
</dbReference>
<organism evidence="2 3">
    <name type="scientific">Profundibacterium mesophilum KAUST100406-0324</name>
    <dbReference type="NCBI Taxonomy" id="1037889"/>
    <lineage>
        <taxon>Bacteria</taxon>
        <taxon>Pseudomonadati</taxon>
        <taxon>Pseudomonadota</taxon>
        <taxon>Alphaproteobacteria</taxon>
        <taxon>Rhodobacterales</taxon>
        <taxon>Roseobacteraceae</taxon>
        <taxon>Profundibacterium</taxon>
    </lineage>
</organism>
<evidence type="ECO:0000259" key="1">
    <source>
        <dbReference type="Pfam" id="PF10090"/>
    </source>
</evidence>
<dbReference type="AlphaFoldDB" id="A0A921NTE5"/>
<gene>
    <name evidence="2" type="ORF">PMES_02446</name>
</gene>
<keyword evidence="3" id="KW-1185">Reference proteome</keyword>
<name>A0A921NTE5_9RHOB</name>
<protein>
    <submittedName>
        <fullName evidence="2">Histidine phosphotransferase ChpT</fullName>
    </submittedName>
</protein>
<dbReference type="Gene3D" id="1.10.287.130">
    <property type="match status" value="1"/>
</dbReference>
<reference evidence="2" key="1">
    <citation type="submission" date="2013-03" db="EMBL/GenBank/DDBJ databases">
        <title>Genome Sequence of the Profundibacterium mesophilum strain KAUST100406-0324T from Red Sea, a novel genus in the family Rhodobacteraceae.</title>
        <authorList>
            <person name="Essack M."/>
            <person name="Alam I."/>
            <person name="Lafi F."/>
            <person name="Alawi W."/>
            <person name="Kamanu F."/>
            <person name="Al-Suwailem A."/>
            <person name="Lee O.O."/>
            <person name="Xu Y."/>
            <person name="Bajic V."/>
            <person name="Qian P.-Y."/>
            <person name="Archer J."/>
        </authorList>
    </citation>
    <scope>NUCLEOTIDE SEQUENCE</scope>
    <source>
        <strain evidence="2">KAUST100406-0324</strain>
    </source>
</reference>
<sequence>MSQDLTALLGSRICHDLTSPLGAIGNGVELLSMTGLEGTPELAMISESVESANGRIRYFRIAYGAASPGQQLGCNEIKSILDAVGRPRKLAITLHAEDDIARDEARLIFLILQCCETALPWGGTVDVAPRGGGWRIVAAGARMREIDALWEQLKVSPPPAEVAAAEVHFPLAREAARALGRPITLHRRQLRLEFSI</sequence>
<dbReference type="Pfam" id="PF10090">
    <property type="entry name" value="HPTransfase"/>
    <property type="match status" value="1"/>
</dbReference>
<dbReference type="InterPro" id="IPR036890">
    <property type="entry name" value="HATPase_C_sf"/>
</dbReference>
<dbReference type="InterPro" id="IPR018762">
    <property type="entry name" value="ChpT_C"/>
</dbReference>
<proteinExistence type="predicted"/>
<dbReference type="Proteomes" id="UP000698242">
    <property type="component" value="Unassembled WGS sequence"/>
</dbReference>
<feature type="domain" description="Histidine phosphotransferase ChpT C-terminal" evidence="1">
    <location>
        <begin position="75"/>
        <end position="187"/>
    </location>
</feature>